<dbReference type="STRING" id="1797469.A3F08_02105"/>
<dbReference type="InterPro" id="IPR004358">
    <property type="entry name" value="Sig_transdc_His_kin-like_C"/>
</dbReference>
<dbReference type="Gene3D" id="3.30.565.10">
    <property type="entry name" value="Histidine kinase-like ATPase, C-terminal domain"/>
    <property type="match status" value="1"/>
</dbReference>
<dbReference type="Pfam" id="PF02518">
    <property type="entry name" value="HATPase_c"/>
    <property type="match status" value="1"/>
</dbReference>
<dbReference type="Proteomes" id="UP000176451">
    <property type="component" value="Unassembled WGS sequence"/>
</dbReference>
<keyword evidence="3" id="KW-0808">Transferase</keyword>
<dbReference type="PROSITE" id="PS50109">
    <property type="entry name" value="HIS_KIN"/>
    <property type="match status" value="1"/>
</dbReference>
<dbReference type="InterPro" id="IPR003594">
    <property type="entry name" value="HATPase_dom"/>
</dbReference>
<dbReference type="PANTHER" id="PTHR43711:SF31">
    <property type="entry name" value="HISTIDINE KINASE"/>
    <property type="match status" value="1"/>
</dbReference>
<dbReference type="GO" id="GO:0000160">
    <property type="term" value="P:phosphorelay signal transduction system"/>
    <property type="evidence" value="ECO:0007669"/>
    <property type="project" value="UniProtKB-KW"/>
</dbReference>
<evidence type="ECO:0000256" key="4">
    <source>
        <dbReference type="ARBA" id="ARBA00022777"/>
    </source>
</evidence>
<organism evidence="8 9">
    <name type="scientific">Candidatus Berkelbacteria bacterium RIFCSPHIGHO2_12_FULL_36_9</name>
    <dbReference type="NCBI Taxonomy" id="1797469"/>
    <lineage>
        <taxon>Bacteria</taxon>
        <taxon>Candidatus Berkelbacteria</taxon>
    </lineage>
</organism>
<comment type="caution">
    <text evidence="8">The sequence shown here is derived from an EMBL/GenBank/DDBJ whole genome shotgun (WGS) entry which is preliminary data.</text>
</comment>
<sequence length="122" mass="13139">MKPVTQIQNANLKPQNGNAKSQNGEITISISDTGIGISPEDQKHLFEKFYRASNAASNGAQGTGLGLYITKNIIELMGGKVWVESTLGKGSTFSFTLKSATPEQIKNLSHAPEGPIYVPYKK</sequence>
<dbReference type="InterPro" id="IPR036890">
    <property type="entry name" value="HATPase_C_sf"/>
</dbReference>
<evidence type="ECO:0000256" key="1">
    <source>
        <dbReference type="ARBA" id="ARBA00000085"/>
    </source>
</evidence>
<protein>
    <recommendedName>
        <fullName evidence="2">histidine kinase</fullName>
        <ecNumber evidence="2">2.7.13.3</ecNumber>
    </recommendedName>
</protein>
<keyword evidence="4" id="KW-0418">Kinase</keyword>
<dbReference type="InterPro" id="IPR050736">
    <property type="entry name" value="Sensor_HK_Regulatory"/>
</dbReference>
<comment type="catalytic activity">
    <reaction evidence="1">
        <text>ATP + protein L-histidine = ADP + protein N-phospho-L-histidine.</text>
        <dbReference type="EC" id="2.7.13.3"/>
    </reaction>
</comment>
<dbReference type="PRINTS" id="PR00344">
    <property type="entry name" value="BCTRLSENSOR"/>
</dbReference>
<accession>A0A1F5EDL3</accession>
<feature type="domain" description="Histidine kinase" evidence="7">
    <location>
        <begin position="18"/>
        <end position="101"/>
    </location>
</feature>
<evidence type="ECO:0000256" key="3">
    <source>
        <dbReference type="ARBA" id="ARBA00022679"/>
    </source>
</evidence>
<proteinExistence type="predicted"/>
<evidence type="ECO:0000256" key="5">
    <source>
        <dbReference type="ARBA" id="ARBA00023012"/>
    </source>
</evidence>
<evidence type="ECO:0000313" key="9">
    <source>
        <dbReference type="Proteomes" id="UP000176451"/>
    </source>
</evidence>
<dbReference type="SMART" id="SM00387">
    <property type="entry name" value="HATPase_c"/>
    <property type="match status" value="1"/>
</dbReference>
<name>A0A1F5EDL3_9BACT</name>
<reference evidence="8 9" key="1">
    <citation type="journal article" date="2016" name="Nat. Commun.">
        <title>Thousands of microbial genomes shed light on interconnected biogeochemical processes in an aquifer system.</title>
        <authorList>
            <person name="Anantharaman K."/>
            <person name="Brown C.T."/>
            <person name="Hug L.A."/>
            <person name="Sharon I."/>
            <person name="Castelle C.J."/>
            <person name="Probst A.J."/>
            <person name="Thomas B.C."/>
            <person name="Singh A."/>
            <person name="Wilkins M.J."/>
            <person name="Karaoz U."/>
            <person name="Brodie E.L."/>
            <person name="Williams K.H."/>
            <person name="Hubbard S.S."/>
            <person name="Banfield J.F."/>
        </authorList>
    </citation>
    <scope>NUCLEOTIDE SEQUENCE [LARGE SCALE GENOMIC DNA]</scope>
</reference>
<dbReference type="GO" id="GO:0004673">
    <property type="term" value="F:protein histidine kinase activity"/>
    <property type="evidence" value="ECO:0007669"/>
    <property type="project" value="UniProtKB-EC"/>
</dbReference>
<dbReference type="EMBL" id="MEZV01000060">
    <property type="protein sequence ID" value="OGD65346.1"/>
    <property type="molecule type" value="Genomic_DNA"/>
</dbReference>
<feature type="region of interest" description="Disordered" evidence="6">
    <location>
        <begin position="1"/>
        <end position="25"/>
    </location>
</feature>
<dbReference type="AlphaFoldDB" id="A0A1F5EDL3"/>
<evidence type="ECO:0000256" key="6">
    <source>
        <dbReference type="SAM" id="MobiDB-lite"/>
    </source>
</evidence>
<gene>
    <name evidence="8" type="ORF">A3F08_02105</name>
</gene>
<dbReference type="SUPFAM" id="SSF55874">
    <property type="entry name" value="ATPase domain of HSP90 chaperone/DNA topoisomerase II/histidine kinase"/>
    <property type="match status" value="1"/>
</dbReference>
<dbReference type="PANTHER" id="PTHR43711">
    <property type="entry name" value="TWO-COMPONENT HISTIDINE KINASE"/>
    <property type="match status" value="1"/>
</dbReference>
<evidence type="ECO:0000259" key="7">
    <source>
        <dbReference type="PROSITE" id="PS50109"/>
    </source>
</evidence>
<keyword evidence="5" id="KW-0902">Two-component regulatory system</keyword>
<evidence type="ECO:0000313" key="8">
    <source>
        <dbReference type="EMBL" id="OGD65346.1"/>
    </source>
</evidence>
<evidence type="ECO:0000256" key="2">
    <source>
        <dbReference type="ARBA" id="ARBA00012438"/>
    </source>
</evidence>
<dbReference type="EC" id="2.7.13.3" evidence="2"/>
<dbReference type="InterPro" id="IPR005467">
    <property type="entry name" value="His_kinase_dom"/>
</dbReference>